<dbReference type="Proteomes" id="UP000789702">
    <property type="component" value="Unassembled WGS sequence"/>
</dbReference>
<proteinExistence type="predicted"/>
<comment type="caution">
    <text evidence="1">The sequence shown here is derived from an EMBL/GenBank/DDBJ whole genome shotgun (WGS) entry which is preliminary data.</text>
</comment>
<accession>A0ACA9Q3T0</accession>
<protein>
    <submittedName>
        <fullName evidence="1">14609_t:CDS:1</fullName>
    </submittedName>
</protein>
<name>A0ACA9Q3T0_9GLOM</name>
<organism evidence="1 2">
    <name type="scientific">Dentiscutata heterogama</name>
    <dbReference type="NCBI Taxonomy" id="1316150"/>
    <lineage>
        <taxon>Eukaryota</taxon>
        <taxon>Fungi</taxon>
        <taxon>Fungi incertae sedis</taxon>
        <taxon>Mucoromycota</taxon>
        <taxon>Glomeromycotina</taxon>
        <taxon>Glomeromycetes</taxon>
        <taxon>Diversisporales</taxon>
        <taxon>Gigasporaceae</taxon>
        <taxon>Dentiscutata</taxon>
    </lineage>
</organism>
<evidence type="ECO:0000313" key="1">
    <source>
        <dbReference type="EMBL" id="CAG8733266.1"/>
    </source>
</evidence>
<gene>
    <name evidence="1" type="ORF">DHETER_LOCUS13576</name>
</gene>
<feature type="non-terminal residue" evidence="1">
    <location>
        <position position="1"/>
    </location>
</feature>
<evidence type="ECO:0000313" key="2">
    <source>
        <dbReference type="Proteomes" id="UP000789702"/>
    </source>
</evidence>
<keyword evidence="2" id="KW-1185">Reference proteome</keyword>
<dbReference type="EMBL" id="CAJVPU010037764">
    <property type="protein sequence ID" value="CAG8733266.1"/>
    <property type="molecule type" value="Genomic_DNA"/>
</dbReference>
<sequence>LYKYAFMLSLKKNFQEIAQVLLGGVLFSFSFVDLSKIPSPVNSTFTGFQTFHPEIKNLDIETWDSMLIFTSILLLVPGVFMLMWSLKYETLNIFIFNDEKTSTSTTLFNKLLAGYCIVTGLSLDVAVLIQFIRLFRTTKQNYKEGYISLPHHIPDDDEMISEEHDQPNSHNNDCHLRHVLLLPLAAFFHVVGNVLNTVFLTNALA</sequence>
<reference evidence="1" key="1">
    <citation type="submission" date="2021-06" db="EMBL/GenBank/DDBJ databases">
        <authorList>
            <person name="Kallberg Y."/>
            <person name="Tangrot J."/>
            <person name="Rosling A."/>
        </authorList>
    </citation>
    <scope>NUCLEOTIDE SEQUENCE</scope>
    <source>
        <strain evidence="1">IL203A</strain>
    </source>
</reference>
<feature type="non-terminal residue" evidence="1">
    <location>
        <position position="205"/>
    </location>
</feature>